<reference evidence="4 5" key="1">
    <citation type="journal article" date="2010" name="J. Bacteriol.">
        <title>Genome sequence of Fulvimarina pelagi HTCC2506T, a Mn(II)-oxidizing alphaproteobacterium possessing an aerobic anoxygenic photosynthetic gene cluster and Xanthorhodopsin.</title>
        <authorList>
            <person name="Kang I."/>
            <person name="Oh H.M."/>
            <person name="Lim S.I."/>
            <person name="Ferriera S."/>
            <person name="Giovannoni S.J."/>
            <person name="Cho J.C."/>
        </authorList>
    </citation>
    <scope>NUCLEOTIDE SEQUENCE [LARGE SCALE GENOMIC DNA]</scope>
    <source>
        <strain evidence="4 5">HTCC2506</strain>
    </source>
</reference>
<dbReference type="Gene3D" id="1.10.10.2830">
    <property type="match status" value="1"/>
</dbReference>
<dbReference type="GO" id="GO:0005694">
    <property type="term" value="C:chromosome"/>
    <property type="evidence" value="ECO:0007669"/>
    <property type="project" value="TreeGrafter"/>
</dbReference>
<dbReference type="InterPro" id="IPR036086">
    <property type="entry name" value="ParB/Sulfiredoxin_sf"/>
</dbReference>
<dbReference type="Pfam" id="PF02195">
    <property type="entry name" value="ParB_N"/>
    <property type="match status" value="1"/>
</dbReference>
<dbReference type="Proteomes" id="UP000004310">
    <property type="component" value="Unassembled WGS sequence"/>
</dbReference>
<dbReference type="STRING" id="217511.GCA_001463845_03252"/>
<dbReference type="RefSeq" id="WP_007068981.1">
    <property type="nucleotide sequence ID" value="NZ_DS022273.1"/>
</dbReference>
<evidence type="ECO:0000259" key="3">
    <source>
        <dbReference type="SMART" id="SM00470"/>
    </source>
</evidence>
<feature type="domain" description="ParB-like N-terminal" evidence="3">
    <location>
        <begin position="7"/>
        <end position="104"/>
    </location>
</feature>
<dbReference type="SUPFAM" id="SSF109709">
    <property type="entry name" value="KorB DNA-binding domain-like"/>
    <property type="match status" value="1"/>
</dbReference>
<name>Q0FXP1_9HYPH</name>
<dbReference type="PANTHER" id="PTHR33375:SF7">
    <property type="entry name" value="CHROMOSOME 2-PARTITIONING PROTEIN PARB-RELATED"/>
    <property type="match status" value="1"/>
</dbReference>
<dbReference type="eggNOG" id="COG1475">
    <property type="taxonomic scope" value="Bacteria"/>
</dbReference>
<dbReference type="PANTHER" id="PTHR33375">
    <property type="entry name" value="CHROMOSOME-PARTITIONING PROTEIN PARB-RELATED"/>
    <property type="match status" value="1"/>
</dbReference>
<evidence type="ECO:0000313" key="5">
    <source>
        <dbReference type="Proteomes" id="UP000004310"/>
    </source>
</evidence>
<protein>
    <recommendedName>
        <fullName evidence="3">ParB-like N-terminal domain-containing protein</fullName>
    </recommendedName>
</protein>
<sequence length="832" mass="90407">MTPTEIRNIPLSELSLSSQNVRKAKPSASEDAELEASILAHGLKQNLGVVRSGEDDRYLVHSGGRRLKALQVLASKGAVSPSVLVPCLVDDQKAAFEVSLAENVVRVAMHPADEFEAFASLIEGGASAEDVARRFGVSVTRVRKRMKLAAIAPELVDHYRSGTITLDTLMAFTLTDCHDRQREVFALIEPTLGHSSSASYPVRRHLTETHMPGHSRLARFVGVEAYEADGGSVTRDLFSDDENGHAVWFDDPVRLQALAIETLEEHAETLRADWKWVDVMLDIPWQALRAYGRVYPEAKEIDRALAAERDAIEARLKELSDLEEPSDDDLAEHDQFTERLDEIEDEIASVEDAYSDEAKVIAGGIVTLDWAGEIRFEAGLVRLEDMPDEEDSEELSAPNDDALAAAATTGETRIANHRIETNFRGEELDDVDDGLDGEPLQRSRRTGLRIEPPRNLVGGSPDAPTFEPSPAAARLKEAGFSAALADDLRATRHQILQAHLSADFETAFDLVLYSMCLEVFGIGYRARPIDVSLRPAMTQGSRDHLSGTKAERMLKKQKSELKLDWMGLPKPDDFAALCALSADEKQALFAFATAHGLIQQLAINHSADPVVESAGERMKVDVAAHWRPTASDYFGRVKKDASLETIRAMIGEPFADRHAGDKKAFLAEVMEGAFSNEGTARAGLAPDIAAKTARWLPAGMGFAEKGDERGVGPVSLVADQDAFSPNEEDGARMCESSLYVAVPSPATPATSVRCGHGPTIEAGASVDGGAQIDVDDDVLVGEHPTKPHQRNSEKPSAVKTRADLEVRDDSPDDGLDEEIALPAFLSEIGRAA</sequence>
<dbReference type="Gene3D" id="3.90.1530.30">
    <property type="match status" value="1"/>
</dbReference>
<dbReference type="EMBL" id="AATP01000012">
    <property type="protein sequence ID" value="EAU39842.1"/>
    <property type="molecule type" value="Genomic_DNA"/>
</dbReference>
<evidence type="ECO:0000256" key="2">
    <source>
        <dbReference type="SAM" id="MobiDB-lite"/>
    </source>
</evidence>
<dbReference type="AlphaFoldDB" id="Q0FXP1"/>
<dbReference type="HOGENOM" id="CLU_019174_1_1_5"/>
<dbReference type="CDD" id="cd16406">
    <property type="entry name" value="ParB_N_like"/>
    <property type="match status" value="1"/>
</dbReference>
<comment type="caution">
    <text evidence="4">The sequence shown here is derived from an EMBL/GenBank/DDBJ whole genome shotgun (WGS) entry which is preliminary data.</text>
</comment>
<keyword evidence="5" id="KW-1185">Reference proteome</keyword>
<dbReference type="GO" id="GO:0007059">
    <property type="term" value="P:chromosome segregation"/>
    <property type="evidence" value="ECO:0007669"/>
    <property type="project" value="TreeGrafter"/>
</dbReference>
<keyword evidence="1" id="KW-0175">Coiled coil</keyword>
<feature type="compositionally biased region" description="Basic and acidic residues" evidence="2">
    <location>
        <begin position="800"/>
        <end position="809"/>
    </location>
</feature>
<organism evidence="4 5">
    <name type="scientific">Fulvimarina pelagi HTCC2506</name>
    <dbReference type="NCBI Taxonomy" id="314231"/>
    <lineage>
        <taxon>Bacteria</taxon>
        <taxon>Pseudomonadati</taxon>
        <taxon>Pseudomonadota</taxon>
        <taxon>Alphaproteobacteria</taxon>
        <taxon>Hyphomicrobiales</taxon>
        <taxon>Aurantimonadaceae</taxon>
        <taxon>Fulvimarina</taxon>
    </lineage>
</organism>
<accession>Q0FXP1</accession>
<gene>
    <name evidence="4" type="ORF">FP2506_00470</name>
</gene>
<proteinExistence type="predicted"/>
<dbReference type="InterPro" id="IPR003115">
    <property type="entry name" value="ParB_N"/>
</dbReference>
<feature type="region of interest" description="Disordered" evidence="2">
    <location>
        <begin position="780"/>
        <end position="818"/>
    </location>
</feature>
<feature type="coiled-coil region" evidence="1">
    <location>
        <begin position="333"/>
        <end position="360"/>
    </location>
</feature>
<evidence type="ECO:0000313" key="4">
    <source>
        <dbReference type="EMBL" id="EAU39842.1"/>
    </source>
</evidence>
<dbReference type="SMART" id="SM00470">
    <property type="entry name" value="ParB"/>
    <property type="match status" value="1"/>
</dbReference>
<dbReference type="SUPFAM" id="SSF110849">
    <property type="entry name" value="ParB/Sulfiredoxin"/>
    <property type="match status" value="1"/>
</dbReference>
<dbReference type="InterPro" id="IPR050336">
    <property type="entry name" value="Chromosome_partition/occlusion"/>
</dbReference>
<evidence type="ECO:0000256" key="1">
    <source>
        <dbReference type="SAM" id="Coils"/>
    </source>
</evidence>